<name>A0AAD7CFQ7_9AGAR</name>
<dbReference type="Gene3D" id="3.30.1490.120">
    <property type="entry name" value="RNA polymerase Rpb7-like, N-terminal domain"/>
    <property type="match status" value="1"/>
</dbReference>
<dbReference type="AlphaFoldDB" id="A0AAD7CFQ7"/>
<protein>
    <recommendedName>
        <fullName evidence="6">RPA43 OB domain-containing protein</fullName>
    </recommendedName>
</protein>
<dbReference type="InterPro" id="IPR036898">
    <property type="entry name" value="RNA_pol_Rpb7-like_N_sf"/>
</dbReference>
<feature type="domain" description="RPA43 OB" evidence="6">
    <location>
        <begin position="161"/>
        <end position="247"/>
    </location>
</feature>
<evidence type="ECO:0000313" key="8">
    <source>
        <dbReference type="Proteomes" id="UP001221142"/>
    </source>
</evidence>
<dbReference type="PANTHER" id="PTHR12709:SF5">
    <property type="entry name" value="DNA-DIRECTED RNA POLYMERASE I SUBUNIT RPA43"/>
    <property type="match status" value="1"/>
</dbReference>
<dbReference type="Proteomes" id="UP001221142">
    <property type="component" value="Unassembled WGS sequence"/>
</dbReference>
<reference evidence="7" key="1">
    <citation type="submission" date="2023-03" db="EMBL/GenBank/DDBJ databases">
        <title>Massive genome expansion in bonnet fungi (Mycena s.s.) driven by repeated elements and novel gene families across ecological guilds.</title>
        <authorList>
            <consortium name="Lawrence Berkeley National Laboratory"/>
            <person name="Harder C.B."/>
            <person name="Miyauchi S."/>
            <person name="Viragh M."/>
            <person name="Kuo A."/>
            <person name="Thoen E."/>
            <person name="Andreopoulos B."/>
            <person name="Lu D."/>
            <person name="Skrede I."/>
            <person name="Drula E."/>
            <person name="Henrissat B."/>
            <person name="Morin E."/>
            <person name="Kohler A."/>
            <person name="Barry K."/>
            <person name="LaButti K."/>
            <person name="Morin E."/>
            <person name="Salamov A."/>
            <person name="Lipzen A."/>
            <person name="Mereny Z."/>
            <person name="Hegedus B."/>
            <person name="Baldrian P."/>
            <person name="Stursova M."/>
            <person name="Weitz H."/>
            <person name="Taylor A."/>
            <person name="Grigoriev I.V."/>
            <person name="Nagy L.G."/>
            <person name="Martin F."/>
            <person name="Kauserud H."/>
        </authorList>
    </citation>
    <scope>NUCLEOTIDE SEQUENCE</scope>
    <source>
        <strain evidence="7">9284</strain>
    </source>
</reference>
<dbReference type="PANTHER" id="PTHR12709">
    <property type="entry name" value="DNA-DIRECTED RNA POLYMERASE II, III"/>
    <property type="match status" value="1"/>
</dbReference>
<dbReference type="EMBL" id="JARKIF010000002">
    <property type="protein sequence ID" value="KAJ7647407.1"/>
    <property type="molecule type" value="Genomic_DNA"/>
</dbReference>
<keyword evidence="2" id="KW-0240">DNA-directed RNA polymerase</keyword>
<evidence type="ECO:0000256" key="4">
    <source>
        <dbReference type="ARBA" id="ARBA00023242"/>
    </source>
</evidence>
<keyword evidence="4" id="KW-0539">Nucleus</keyword>
<keyword evidence="3" id="KW-0804">Transcription</keyword>
<dbReference type="InterPro" id="IPR041178">
    <property type="entry name" value="RPA43_OB"/>
</dbReference>
<evidence type="ECO:0000256" key="5">
    <source>
        <dbReference type="SAM" id="MobiDB-lite"/>
    </source>
</evidence>
<keyword evidence="8" id="KW-1185">Reference proteome</keyword>
<evidence type="ECO:0000259" key="6">
    <source>
        <dbReference type="Pfam" id="PF17875"/>
    </source>
</evidence>
<evidence type="ECO:0000256" key="3">
    <source>
        <dbReference type="ARBA" id="ARBA00023163"/>
    </source>
</evidence>
<dbReference type="GO" id="GO:0005736">
    <property type="term" value="C:RNA polymerase I complex"/>
    <property type="evidence" value="ECO:0007669"/>
    <property type="project" value="TreeGrafter"/>
</dbReference>
<dbReference type="InterPro" id="IPR041901">
    <property type="entry name" value="RNAP_I_Rpa43_N"/>
</dbReference>
<organism evidence="7 8">
    <name type="scientific">Roridomyces roridus</name>
    <dbReference type="NCBI Taxonomy" id="1738132"/>
    <lineage>
        <taxon>Eukaryota</taxon>
        <taxon>Fungi</taxon>
        <taxon>Dikarya</taxon>
        <taxon>Basidiomycota</taxon>
        <taxon>Agaricomycotina</taxon>
        <taxon>Agaricomycetes</taxon>
        <taxon>Agaricomycetidae</taxon>
        <taxon>Agaricales</taxon>
        <taxon>Marasmiineae</taxon>
        <taxon>Mycenaceae</taxon>
        <taxon>Roridomyces</taxon>
    </lineage>
</organism>
<dbReference type="Pfam" id="PF17875">
    <property type="entry name" value="RPA43_OB"/>
    <property type="match status" value="1"/>
</dbReference>
<feature type="region of interest" description="Disordered" evidence="5">
    <location>
        <begin position="201"/>
        <end position="221"/>
    </location>
</feature>
<evidence type="ECO:0000256" key="1">
    <source>
        <dbReference type="ARBA" id="ARBA00004123"/>
    </source>
</evidence>
<feature type="region of interest" description="Disordered" evidence="5">
    <location>
        <begin position="55"/>
        <end position="80"/>
    </location>
</feature>
<feature type="compositionally biased region" description="Acidic residues" evidence="5">
    <location>
        <begin position="201"/>
        <end position="218"/>
    </location>
</feature>
<comment type="caution">
    <text evidence="7">The sequence shown here is derived from an EMBL/GenBank/DDBJ whole genome shotgun (WGS) entry which is preliminary data.</text>
</comment>
<sequence length="247" mass="27594">MLVIRRTFCGLAAGFEESFAKDASRRNEDLHDGPGRCLQIRKGQEWVSKGMFTRTMEGKPKNSPRCQPPPTQKGQARQGKDGEFQVVTASLVLSVPPLFASEPEKGVHELLDSMMMRYMPALRGVFLAHSNITFLKPTASINAECPFLVCHVQFDAAVWCPRVRMKLVGKISLCSPDHVSLLIHRTFNVSIPRHHIPTDEWQFEQDPPADEPEDDDDQDKVGGRWVHKITGKSLGGANGYLEFVVIG</sequence>
<dbReference type="Gene3D" id="2.40.50.1060">
    <property type="match status" value="1"/>
</dbReference>
<dbReference type="InterPro" id="IPR045113">
    <property type="entry name" value="Rpb7-like"/>
</dbReference>
<dbReference type="GO" id="GO:0006362">
    <property type="term" value="P:transcription elongation by RNA polymerase I"/>
    <property type="evidence" value="ECO:0007669"/>
    <property type="project" value="TreeGrafter"/>
</dbReference>
<gene>
    <name evidence="7" type="ORF">FB45DRAFT_893362</name>
</gene>
<proteinExistence type="predicted"/>
<comment type="subcellular location">
    <subcellularLocation>
        <location evidence="1">Nucleus</location>
    </subcellularLocation>
</comment>
<evidence type="ECO:0000256" key="2">
    <source>
        <dbReference type="ARBA" id="ARBA00022478"/>
    </source>
</evidence>
<accession>A0AAD7CFQ7</accession>
<dbReference type="GO" id="GO:0006352">
    <property type="term" value="P:DNA-templated transcription initiation"/>
    <property type="evidence" value="ECO:0007669"/>
    <property type="project" value="InterPro"/>
</dbReference>
<evidence type="ECO:0000313" key="7">
    <source>
        <dbReference type="EMBL" id="KAJ7647407.1"/>
    </source>
</evidence>
<dbReference type="CDD" id="cd04328">
    <property type="entry name" value="RNAP_I_Rpa43_N"/>
    <property type="match status" value="1"/>
</dbReference>